<dbReference type="Pfam" id="PF12710">
    <property type="entry name" value="HAD"/>
    <property type="match status" value="1"/>
</dbReference>
<keyword evidence="5" id="KW-0479">Metal-binding</keyword>
<dbReference type="Gene3D" id="3.40.50.1000">
    <property type="entry name" value="HAD superfamily/HAD-like"/>
    <property type="match status" value="1"/>
</dbReference>
<proteinExistence type="predicted"/>
<evidence type="ECO:0000256" key="7">
    <source>
        <dbReference type="ARBA" id="ARBA00022842"/>
    </source>
</evidence>
<keyword evidence="9" id="KW-0472">Membrane</keyword>
<dbReference type="GO" id="GO:0036424">
    <property type="term" value="F:L-phosphoserine phosphatase activity"/>
    <property type="evidence" value="ECO:0007669"/>
    <property type="project" value="TreeGrafter"/>
</dbReference>
<keyword evidence="7" id="KW-0460">Magnesium</keyword>
<dbReference type="InterPro" id="IPR023214">
    <property type="entry name" value="HAD_sf"/>
</dbReference>
<dbReference type="InterPro" id="IPR036412">
    <property type="entry name" value="HAD-like_sf"/>
</dbReference>
<comment type="caution">
    <text evidence="10">The sequence shown here is derived from an EMBL/GenBank/DDBJ whole genome shotgun (WGS) entry which is preliminary data.</text>
</comment>
<keyword evidence="4" id="KW-0028">Amino-acid biosynthesis</keyword>
<feature type="transmembrane region" description="Helical" evidence="9">
    <location>
        <begin position="219"/>
        <end position="238"/>
    </location>
</feature>
<evidence type="ECO:0000256" key="9">
    <source>
        <dbReference type="SAM" id="Phobius"/>
    </source>
</evidence>
<keyword evidence="9" id="KW-0812">Transmembrane</keyword>
<organism evidence="10">
    <name type="scientific">marine sediment metagenome</name>
    <dbReference type="NCBI Taxonomy" id="412755"/>
    <lineage>
        <taxon>unclassified sequences</taxon>
        <taxon>metagenomes</taxon>
        <taxon>ecological metagenomes</taxon>
    </lineage>
</organism>
<dbReference type="EMBL" id="BARS01024218">
    <property type="protein sequence ID" value="GAG05325.1"/>
    <property type="molecule type" value="Genomic_DNA"/>
</dbReference>
<gene>
    <name evidence="10" type="ORF">S01H1_38469</name>
</gene>
<keyword evidence="9" id="KW-1133">Transmembrane helix</keyword>
<dbReference type="AlphaFoldDB" id="X0UI82"/>
<dbReference type="InterPro" id="IPR050582">
    <property type="entry name" value="HAD-like_SerB"/>
</dbReference>
<sequence length="241" mass="27551">MLRVLLLGFLYELRIYPLARALRGIYRLFNGVPQIEFYQTFNLIPIIPGVRLVFQKLKETGYKIALISSGIPDFLVKELAAQLDVDYAYGLKLEVINGIITGKISGDVIKENGKALVLEKLLKEEQYSKHNCIAIMDDRNNLPLFRLCEKTIGYNPDTIIAAKCDYALKGEFQDIIPFFDPTVKTLTIPYTRADIFREIIHIGSFLIPILSQFLNINRYTIAIIILITTTLYTISELTRRI</sequence>
<dbReference type="PANTHER" id="PTHR43344:SF2">
    <property type="entry name" value="PHOSPHOSERINE PHOSPHATASE"/>
    <property type="match status" value="1"/>
</dbReference>
<dbReference type="GO" id="GO:0005737">
    <property type="term" value="C:cytoplasm"/>
    <property type="evidence" value="ECO:0007669"/>
    <property type="project" value="TreeGrafter"/>
</dbReference>
<evidence type="ECO:0000313" key="10">
    <source>
        <dbReference type="EMBL" id="GAG05325.1"/>
    </source>
</evidence>
<dbReference type="PANTHER" id="PTHR43344">
    <property type="entry name" value="PHOSPHOSERINE PHOSPHATASE"/>
    <property type="match status" value="1"/>
</dbReference>
<keyword evidence="8" id="KW-0718">Serine biosynthesis</keyword>
<protein>
    <recommendedName>
        <fullName evidence="3">phosphoserine phosphatase</fullName>
        <ecNumber evidence="3">3.1.3.3</ecNumber>
    </recommendedName>
</protein>
<accession>X0UI82</accession>
<keyword evidence="6" id="KW-0378">Hydrolase</keyword>
<dbReference type="SUPFAM" id="SSF56784">
    <property type="entry name" value="HAD-like"/>
    <property type="match status" value="1"/>
</dbReference>
<evidence type="ECO:0000256" key="4">
    <source>
        <dbReference type="ARBA" id="ARBA00022605"/>
    </source>
</evidence>
<dbReference type="GO" id="GO:0006564">
    <property type="term" value="P:L-serine biosynthetic process"/>
    <property type="evidence" value="ECO:0007669"/>
    <property type="project" value="UniProtKB-KW"/>
</dbReference>
<evidence type="ECO:0000256" key="1">
    <source>
        <dbReference type="ARBA" id="ARBA00001946"/>
    </source>
</evidence>
<dbReference type="GO" id="GO:0000287">
    <property type="term" value="F:magnesium ion binding"/>
    <property type="evidence" value="ECO:0007669"/>
    <property type="project" value="TreeGrafter"/>
</dbReference>
<evidence type="ECO:0000256" key="2">
    <source>
        <dbReference type="ARBA" id="ARBA00005135"/>
    </source>
</evidence>
<reference evidence="10" key="1">
    <citation type="journal article" date="2014" name="Front. Microbiol.">
        <title>High frequency of phylogenetically diverse reductive dehalogenase-homologous genes in deep subseafloor sedimentary metagenomes.</title>
        <authorList>
            <person name="Kawai M."/>
            <person name="Futagami T."/>
            <person name="Toyoda A."/>
            <person name="Takaki Y."/>
            <person name="Nishi S."/>
            <person name="Hori S."/>
            <person name="Arai W."/>
            <person name="Tsubouchi T."/>
            <person name="Morono Y."/>
            <person name="Uchiyama I."/>
            <person name="Ito T."/>
            <person name="Fujiyama A."/>
            <person name="Inagaki F."/>
            <person name="Takami H."/>
        </authorList>
    </citation>
    <scope>NUCLEOTIDE SEQUENCE</scope>
    <source>
        <strain evidence="10">Expedition CK06-06</strain>
    </source>
</reference>
<dbReference type="NCBIfam" id="TIGR01488">
    <property type="entry name" value="HAD-SF-IB"/>
    <property type="match status" value="1"/>
</dbReference>
<evidence type="ECO:0000256" key="3">
    <source>
        <dbReference type="ARBA" id="ARBA00012640"/>
    </source>
</evidence>
<dbReference type="EC" id="3.1.3.3" evidence="3"/>
<feature type="non-terminal residue" evidence="10">
    <location>
        <position position="241"/>
    </location>
</feature>
<evidence type="ECO:0000256" key="6">
    <source>
        <dbReference type="ARBA" id="ARBA00022801"/>
    </source>
</evidence>
<evidence type="ECO:0000256" key="8">
    <source>
        <dbReference type="ARBA" id="ARBA00023299"/>
    </source>
</evidence>
<evidence type="ECO:0000256" key="5">
    <source>
        <dbReference type="ARBA" id="ARBA00022723"/>
    </source>
</evidence>
<comment type="cofactor">
    <cofactor evidence="1">
        <name>Mg(2+)</name>
        <dbReference type="ChEBI" id="CHEBI:18420"/>
    </cofactor>
</comment>
<name>X0UI82_9ZZZZ</name>
<comment type="pathway">
    <text evidence="2">Amino-acid biosynthesis; L-serine biosynthesis; L-serine from 3-phospho-D-glycerate: step 3/3.</text>
</comment>